<dbReference type="Proteomes" id="UP001165960">
    <property type="component" value="Unassembled WGS sequence"/>
</dbReference>
<gene>
    <name evidence="1" type="ORF">DSO57_1018648</name>
</gene>
<organism evidence="1 2">
    <name type="scientific">Entomophthora muscae</name>
    <dbReference type="NCBI Taxonomy" id="34485"/>
    <lineage>
        <taxon>Eukaryota</taxon>
        <taxon>Fungi</taxon>
        <taxon>Fungi incertae sedis</taxon>
        <taxon>Zoopagomycota</taxon>
        <taxon>Entomophthoromycotina</taxon>
        <taxon>Entomophthoromycetes</taxon>
        <taxon>Entomophthorales</taxon>
        <taxon>Entomophthoraceae</taxon>
        <taxon>Entomophthora</taxon>
    </lineage>
</organism>
<keyword evidence="2" id="KW-1185">Reference proteome</keyword>
<reference evidence="1" key="1">
    <citation type="submission" date="2022-04" db="EMBL/GenBank/DDBJ databases">
        <title>Genome of the entomopathogenic fungus Entomophthora muscae.</title>
        <authorList>
            <person name="Elya C."/>
            <person name="Lovett B.R."/>
            <person name="Lee E."/>
            <person name="Macias A.M."/>
            <person name="Hajek A.E."/>
            <person name="De Bivort B.L."/>
            <person name="Kasson M.T."/>
            <person name="De Fine Licht H.H."/>
            <person name="Stajich J.E."/>
        </authorList>
    </citation>
    <scope>NUCLEOTIDE SEQUENCE</scope>
    <source>
        <strain evidence="1">Berkeley</strain>
    </source>
</reference>
<name>A0ACC2T4K5_9FUNG</name>
<dbReference type="EMBL" id="QTSX02003632">
    <property type="protein sequence ID" value="KAJ9069420.1"/>
    <property type="molecule type" value="Genomic_DNA"/>
</dbReference>
<evidence type="ECO:0000313" key="1">
    <source>
        <dbReference type="EMBL" id="KAJ9069420.1"/>
    </source>
</evidence>
<accession>A0ACC2T4K5</accession>
<evidence type="ECO:0000313" key="2">
    <source>
        <dbReference type="Proteomes" id="UP001165960"/>
    </source>
</evidence>
<sequence>MPVPVSTPPSPAGASQYSWYPDNYFLATPKFQSVVFTRCQMGGTISGGCKGVLLATFYKTSESLRLRELNFFLVPTLPLKGRQKSGFGLGWSAQPYSFMGDLS</sequence>
<protein>
    <submittedName>
        <fullName evidence="1">Uncharacterized protein</fullName>
    </submittedName>
</protein>
<comment type="caution">
    <text evidence="1">The sequence shown here is derived from an EMBL/GenBank/DDBJ whole genome shotgun (WGS) entry which is preliminary data.</text>
</comment>
<proteinExistence type="predicted"/>